<dbReference type="AlphaFoldDB" id="R4VHU8"/>
<dbReference type="PRINTS" id="PR00778">
    <property type="entry name" value="HTHARSR"/>
</dbReference>
<dbReference type="eggNOG" id="COG0640">
    <property type="taxonomic scope" value="Bacteria"/>
</dbReference>
<dbReference type="RefSeq" id="WP_016352504.1">
    <property type="nucleotide sequence ID" value="NC_021291.1"/>
</dbReference>
<dbReference type="FunFam" id="1.10.10.10:FF:000279">
    <property type="entry name" value="Transcriptional regulator, ArsR family"/>
    <property type="match status" value="1"/>
</dbReference>
<gene>
    <name evidence="6" type="ORF">SPISAL_00480</name>
</gene>
<keyword evidence="1" id="KW-0059">Arsenical resistance</keyword>
<evidence type="ECO:0000256" key="4">
    <source>
        <dbReference type="ARBA" id="ARBA00023163"/>
    </source>
</evidence>
<keyword evidence="4" id="KW-0804">Transcription</keyword>
<dbReference type="GO" id="GO:0046685">
    <property type="term" value="P:response to arsenic-containing substance"/>
    <property type="evidence" value="ECO:0007669"/>
    <property type="project" value="UniProtKB-KW"/>
</dbReference>
<dbReference type="SUPFAM" id="SSF46785">
    <property type="entry name" value="Winged helix' DNA-binding domain"/>
    <property type="match status" value="1"/>
</dbReference>
<dbReference type="NCBIfam" id="NF007528">
    <property type="entry name" value="PRK10141.1"/>
    <property type="match status" value="1"/>
</dbReference>
<dbReference type="InterPro" id="IPR001845">
    <property type="entry name" value="HTH_ArsR_DNA-bd_dom"/>
</dbReference>
<organism evidence="6 7">
    <name type="scientific">Spiribacter salinus M19-40</name>
    <dbReference type="NCBI Taxonomy" id="1260251"/>
    <lineage>
        <taxon>Bacteria</taxon>
        <taxon>Pseudomonadati</taxon>
        <taxon>Pseudomonadota</taxon>
        <taxon>Gammaproteobacteria</taxon>
        <taxon>Chromatiales</taxon>
        <taxon>Ectothiorhodospiraceae</taxon>
        <taxon>Spiribacter</taxon>
    </lineage>
</organism>
<evidence type="ECO:0000256" key="1">
    <source>
        <dbReference type="ARBA" id="ARBA00022849"/>
    </source>
</evidence>
<keyword evidence="2" id="KW-0805">Transcription regulation</keyword>
<keyword evidence="7" id="KW-1185">Reference proteome</keyword>
<dbReference type="InterPro" id="IPR036388">
    <property type="entry name" value="WH-like_DNA-bd_sf"/>
</dbReference>
<dbReference type="Pfam" id="PF01022">
    <property type="entry name" value="HTH_5"/>
    <property type="match status" value="1"/>
</dbReference>
<name>R4VHU8_9GAMM</name>
<evidence type="ECO:0000313" key="7">
    <source>
        <dbReference type="Proteomes" id="UP000017881"/>
    </source>
</evidence>
<dbReference type="CDD" id="cd00090">
    <property type="entry name" value="HTH_ARSR"/>
    <property type="match status" value="1"/>
</dbReference>
<accession>R4VHU8</accession>
<evidence type="ECO:0000259" key="5">
    <source>
        <dbReference type="PROSITE" id="PS50987"/>
    </source>
</evidence>
<feature type="domain" description="HTH arsR-type" evidence="5">
    <location>
        <begin position="6"/>
        <end position="108"/>
    </location>
</feature>
<dbReference type="GO" id="GO:0003677">
    <property type="term" value="F:DNA binding"/>
    <property type="evidence" value="ECO:0007669"/>
    <property type="project" value="UniProtKB-KW"/>
</dbReference>
<sequence>MEAHHTDAAQALSATELFRLLGDETRLRAVVLLNRRGELCVCELTETLGVSQPKMSRHLATLRDSGLVETRRSGQWIHYQLRHDRPDWLRTTVDAICQSLADKPPYTDDERRVTRAIAKNRSECQ</sequence>
<dbReference type="KEGG" id="ssal:SPISAL_00480"/>
<dbReference type="PROSITE" id="PS50987">
    <property type="entry name" value="HTH_ARSR_2"/>
    <property type="match status" value="1"/>
</dbReference>
<proteinExistence type="predicted"/>
<keyword evidence="3" id="KW-0238">DNA-binding</keyword>
<dbReference type="PANTHER" id="PTHR33154:SF18">
    <property type="entry name" value="ARSENICAL RESISTANCE OPERON REPRESSOR"/>
    <property type="match status" value="1"/>
</dbReference>
<dbReference type="InterPro" id="IPR051081">
    <property type="entry name" value="HTH_MetalResp_TranReg"/>
</dbReference>
<dbReference type="InterPro" id="IPR011991">
    <property type="entry name" value="ArsR-like_HTH"/>
</dbReference>
<dbReference type="NCBIfam" id="NF033788">
    <property type="entry name" value="HTH_metalloreg"/>
    <property type="match status" value="1"/>
</dbReference>
<dbReference type="PANTHER" id="PTHR33154">
    <property type="entry name" value="TRANSCRIPTIONAL REGULATOR, ARSR FAMILY"/>
    <property type="match status" value="1"/>
</dbReference>
<reference evidence="6 7" key="1">
    <citation type="journal article" date="2013" name="Genome Announc.">
        <title>Draft Genome of Spiribacter salinus M19-40, an Abundant Gammaproteobacterium in Aquatic Hypersaline Environments.</title>
        <authorList>
            <person name="Leon M.J."/>
            <person name="Ghai R."/>
            <person name="Fernandez A.B."/>
            <person name="Sanchez-Porro C."/>
            <person name="Rodriguez-Valera F."/>
            <person name="Ventosa A."/>
        </authorList>
    </citation>
    <scope>NUCLEOTIDE SEQUENCE [LARGE SCALE GENOMIC DNA]</scope>
    <source>
        <strain evidence="6">M19-40</strain>
    </source>
</reference>
<evidence type="ECO:0000313" key="6">
    <source>
        <dbReference type="EMBL" id="AGM40197.1"/>
    </source>
</evidence>
<evidence type="ECO:0000256" key="3">
    <source>
        <dbReference type="ARBA" id="ARBA00023125"/>
    </source>
</evidence>
<dbReference type="EMBL" id="CP005963">
    <property type="protein sequence ID" value="AGM40197.1"/>
    <property type="molecule type" value="Genomic_DNA"/>
</dbReference>
<dbReference type="Proteomes" id="UP000017881">
    <property type="component" value="Chromosome"/>
</dbReference>
<dbReference type="OrthoDB" id="9793058at2"/>
<dbReference type="InterPro" id="IPR036390">
    <property type="entry name" value="WH_DNA-bd_sf"/>
</dbReference>
<evidence type="ECO:0000256" key="2">
    <source>
        <dbReference type="ARBA" id="ARBA00023015"/>
    </source>
</evidence>
<dbReference type="Gene3D" id="1.10.10.10">
    <property type="entry name" value="Winged helix-like DNA-binding domain superfamily/Winged helix DNA-binding domain"/>
    <property type="match status" value="1"/>
</dbReference>
<dbReference type="SMART" id="SM00418">
    <property type="entry name" value="HTH_ARSR"/>
    <property type="match status" value="1"/>
</dbReference>
<protein>
    <submittedName>
        <fullName evidence="6">ArsR family transcriptional regulator</fullName>
    </submittedName>
</protein>
<dbReference type="HOGENOM" id="CLU_097806_3_1_6"/>
<dbReference type="GO" id="GO:0003700">
    <property type="term" value="F:DNA-binding transcription factor activity"/>
    <property type="evidence" value="ECO:0007669"/>
    <property type="project" value="InterPro"/>
</dbReference>